<feature type="compositionally biased region" description="Basic and acidic residues" evidence="1">
    <location>
        <begin position="128"/>
        <end position="158"/>
    </location>
</feature>
<reference evidence="3" key="1">
    <citation type="submission" date="2024-01" db="EMBL/GenBank/DDBJ databases">
        <authorList>
            <person name="Webb A."/>
        </authorList>
    </citation>
    <scope>NUCLEOTIDE SEQUENCE</scope>
    <source>
        <strain evidence="3">Pm1</strain>
    </source>
</reference>
<comment type="caution">
    <text evidence="3">The sequence shown here is derived from an EMBL/GenBank/DDBJ whole genome shotgun (WGS) entry which is preliminary data.</text>
</comment>
<name>A0AAV1V740_9STRA</name>
<dbReference type="EMBL" id="CAKLBY020000025">
    <property type="protein sequence ID" value="CAK7903498.1"/>
    <property type="molecule type" value="Genomic_DNA"/>
</dbReference>
<evidence type="ECO:0000313" key="3">
    <source>
        <dbReference type="EMBL" id="CAK7942714.1"/>
    </source>
</evidence>
<evidence type="ECO:0000313" key="2">
    <source>
        <dbReference type="EMBL" id="CAK7903498.1"/>
    </source>
</evidence>
<organism evidence="3 4">
    <name type="scientific">Peronospora matthiolae</name>
    <dbReference type="NCBI Taxonomy" id="2874970"/>
    <lineage>
        <taxon>Eukaryota</taxon>
        <taxon>Sar</taxon>
        <taxon>Stramenopiles</taxon>
        <taxon>Oomycota</taxon>
        <taxon>Peronosporomycetes</taxon>
        <taxon>Peronosporales</taxon>
        <taxon>Peronosporaceae</taxon>
        <taxon>Peronospora</taxon>
    </lineage>
</organism>
<dbReference type="AlphaFoldDB" id="A0AAV1V740"/>
<accession>A0AAV1V740</accession>
<dbReference type="Proteomes" id="UP001162060">
    <property type="component" value="Unassembled WGS sequence"/>
</dbReference>
<evidence type="ECO:0000256" key="1">
    <source>
        <dbReference type="SAM" id="MobiDB-lite"/>
    </source>
</evidence>
<protein>
    <submittedName>
        <fullName evidence="3">Uncharacterized protein</fullName>
    </submittedName>
</protein>
<feature type="region of interest" description="Disordered" evidence="1">
    <location>
        <begin position="93"/>
        <end position="159"/>
    </location>
</feature>
<sequence length="326" mass="36385">MAEVVENQRWYPFVGWTARLHTEDPPAWCNAQKDACPSKDEQKEFVWQVYKGQDYDEEGWLYGENFQGTLGPMTRSSVVRTRVWMGNKLEVQEETADAAEIPVSEEDEEPLRKSASKSKCHTLVSSNDELHEKDKNEGATKTEEASVIEQREDDKTGEDIVLDASMEENKTNESSEISSSWNFFGRISSAALSLPSSAINLAGSSSKQAVYGTVQSIKEASLCGLEMAQAATAAAISSEPVILPQAKQKRSDDTDVLNEESNVEVLSMLSKRFPDLSPFHRSLVTCCKDGIVNFVSPPELTESKVLQGMQYRVRYDQVPLPMWILL</sequence>
<evidence type="ECO:0000313" key="4">
    <source>
        <dbReference type="Proteomes" id="UP001162060"/>
    </source>
</evidence>
<feature type="compositionally biased region" description="Acidic residues" evidence="1">
    <location>
        <begin position="93"/>
        <end position="109"/>
    </location>
</feature>
<gene>
    <name evidence="2" type="ORF">PM001_LOCUS2724</name>
    <name evidence="3" type="ORF">PM001_LOCUS27864</name>
</gene>
<dbReference type="EMBL" id="CAKLBY020000283">
    <property type="protein sequence ID" value="CAK7942714.1"/>
    <property type="molecule type" value="Genomic_DNA"/>
</dbReference>
<proteinExistence type="predicted"/>